<organism evidence="1 2">
    <name type="scientific">Myroides odoratus</name>
    <name type="common">Flavobacterium odoratum</name>
    <dbReference type="NCBI Taxonomy" id="256"/>
    <lineage>
        <taxon>Bacteria</taxon>
        <taxon>Pseudomonadati</taxon>
        <taxon>Bacteroidota</taxon>
        <taxon>Flavobacteriia</taxon>
        <taxon>Flavobacteriales</taxon>
        <taxon>Flavobacteriaceae</taxon>
        <taxon>Myroides</taxon>
    </lineage>
</organism>
<evidence type="ECO:0000313" key="2">
    <source>
        <dbReference type="Proteomes" id="UP000255024"/>
    </source>
</evidence>
<name>A0A378RMI2_MYROD</name>
<protein>
    <submittedName>
        <fullName evidence="1">Uncharacterized protein</fullName>
    </submittedName>
</protein>
<reference evidence="1 2" key="1">
    <citation type="submission" date="2018-06" db="EMBL/GenBank/DDBJ databases">
        <authorList>
            <consortium name="Pathogen Informatics"/>
            <person name="Doyle S."/>
        </authorList>
    </citation>
    <scope>NUCLEOTIDE SEQUENCE [LARGE SCALE GENOMIC DNA]</scope>
    <source>
        <strain evidence="1 2">NCTC11179</strain>
    </source>
</reference>
<gene>
    <name evidence="1" type="ORF">NCTC11179_00922</name>
</gene>
<evidence type="ECO:0000313" key="1">
    <source>
        <dbReference type="EMBL" id="STZ27387.1"/>
    </source>
</evidence>
<dbReference type="Proteomes" id="UP000255024">
    <property type="component" value="Unassembled WGS sequence"/>
</dbReference>
<accession>A0A378RMI2</accession>
<dbReference type="EMBL" id="UGQL01000001">
    <property type="protein sequence ID" value="STZ27387.1"/>
    <property type="molecule type" value="Genomic_DNA"/>
</dbReference>
<sequence>MRIWLNKDGQEITFQFFLENSNFFNVRLTMSIIVFPLFNPHEKGLSQII</sequence>
<proteinExistence type="predicted"/>
<dbReference type="AlphaFoldDB" id="A0A378RMI2"/>
<keyword evidence="2" id="KW-1185">Reference proteome</keyword>